<dbReference type="Gene3D" id="2.30.42.10">
    <property type="match status" value="1"/>
</dbReference>
<dbReference type="Gene3D" id="3.30.750.44">
    <property type="match status" value="1"/>
</dbReference>
<dbReference type="InterPro" id="IPR036034">
    <property type="entry name" value="PDZ_sf"/>
</dbReference>
<dbReference type="InterPro" id="IPR001478">
    <property type="entry name" value="PDZ"/>
</dbReference>
<dbReference type="PANTHER" id="PTHR32060:SF30">
    <property type="entry name" value="CARBOXY-TERMINAL PROCESSING PROTEASE CTPA"/>
    <property type="match status" value="1"/>
</dbReference>
<dbReference type="InterPro" id="IPR005151">
    <property type="entry name" value="Tail-specific_protease"/>
</dbReference>
<protein>
    <submittedName>
        <fullName evidence="2">S41 family peptidase</fullName>
    </submittedName>
</protein>
<comment type="caution">
    <text evidence="2">The sequence shown here is derived from an EMBL/GenBank/DDBJ whole genome shotgun (WGS) entry which is preliminary data.</text>
</comment>
<dbReference type="SUPFAM" id="SSF50156">
    <property type="entry name" value="PDZ domain-like"/>
    <property type="match status" value="1"/>
</dbReference>
<reference evidence="3" key="1">
    <citation type="journal article" date="2019" name="Int. J. Syst. Evol. Microbiol.">
        <title>The Global Catalogue of Microorganisms (GCM) 10K type strain sequencing project: providing services to taxonomists for standard genome sequencing and annotation.</title>
        <authorList>
            <consortium name="The Broad Institute Genomics Platform"/>
            <consortium name="The Broad Institute Genome Sequencing Center for Infectious Disease"/>
            <person name="Wu L."/>
            <person name="Ma J."/>
        </authorList>
    </citation>
    <scope>NUCLEOTIDE SEQUENCE [LARGE SCALE GENOMIC DNA]</scope>
    <source>
        <strain evidence="3">CCTCC AB 2017081</strain>
    </source>
</reference>
<feature type="domain" description="PDZ" evidence="1">
    <location>
        <begin position="134"/>
        <end position="210"/>
    </location>
</feature>
<dbReference type="PROSITE" id="PS50106">
    <property type="entry name" value="PDZ"/>
    <property type="match status" value="1"/>
</dbReference>
<dbReference type="SMART" id="SM00245">
    <property type="entry name" value="TSPc"/>
    <property type="match status" value="1"/>
</dbReference>
<dbReference type="CDD" id="cd06567">
    <property type="entry name" value="Peptidase_S41"/>
    <property type="match status" value="1"/>
</dbReference>
<dbReference type="SMART" id="SM00228">
    <property type="entry name" value="PDZ"/>
    <property type="match status" value="1"/>
</dbReference>
<dbReference type="PANTHER" id="PTHR32060">
    <property type="entry name" value="TAIL-SPECIFIC PROTEASE"/>
    <property type="match status" value="1"/>
</dbReference>
<keyword evidence="3" id="KW-1185">Reference proteome</keyword>
<dbReference type="Pfam" id="PF17820">
    <property type="entry name" value="PDZ_6"/>
    <property type="match status" value="1"/>
</dbReference>
<dbReference type="InterPro" id="IPR029045">
    <property type="entry name" value="ClpP/crotonase-like_dom_sf"/>
</dbReference>
<evidence type="ECO:0000313" key="3">
    <source>
        <dbReference type="Proteomes" id="UP001595803"/>
    </source>
</evidence>
<dbReference type="Proteomes" id="UP001595803">
    <property type="component" value="Unassembled WGS sequence"/>
</dbReference>
<dbReference type="Gene3D" id="3.90.226.10">
    <property type="entry name" value="2-enoyl-CoA Hydratase, Chain A, domain 1"/>
    <property type="match status" value="1"/>
</dbReference>
<organism evidence="2 3">
    <name type="scientific">Deinococcus rufus</name>
    <dbReference type="NCBI Taxonomy" id="2136097"/>
    <lineage>
        <taxon>Bacteria</taxon>
        <taxon>Thermotogati</taxon>
        <taxon>Deinococcota</taxon>
        <taxon>Deinococci</taxon>
        <taxon>Deinococcales</taxon>
        <taxon>Deinococcaceae</taxon>
        <taxon>Deinococcus</taxon>
    </lineage>
</organism>
<dbReference type="Pfam" id="PF03572">
    <property type="entry name" value="Peptidase_S41"/>
    <property type="match status" value="1"/>
</dbReference>
<dbReference type="RefSeq" id="WP_322472926.1">
    <property type="nucleotide sequence ID" value="NZ_JBHRZG010000016.1"/>
</dbReference>
<dbReference type="SUPFAM" id="SSF52096">
    <property type="entry name" value="ClpP/crotonase"/>
    <property type="match status" value="1"/>
</dbReference>
<evidence type="ECO:0000313" key="2">
    <source>
        <dbReference type="EMBL" id="MFC3834022.1"/>
    </source>
</evidence>
<dbReference type="InterPro" id="IPR041489">
    <property type="entry name" value="PDZ_6"/>
</dbReference>
<dbReference type="EMBL" id="JBHRZG010000016">
    <property type="protein sequence ID" value="MFC3834022.1"/>
    <property type="molecule type" value="Genomic_DNA"/>
</dbReference>
<accession>A0ABV7ZBH0</accession>
<evidence type="ECO:0000259" key="1">
    <source>
        <dbReference type="PROSITE" id="PS50106"/>
    </source>
</evidence>
<name>A0ABV7ZBH0_9DEIO</name>
<proteinExistence type="predicted"/>
<sequence length="459" mass="47916">MTLQPTSVAPARSSLNARTGLLRRGLRLVGVSGLLALAAVPAVHAQGAGDRASSPAQALFTRVNTLIQQQYGGLSTVDRAALAREYQARLDAVCAADGPDCPESRAYPVVTAQLTALGDEHSFFMTPDDLKDFVARATGGTRRQFGVRLATLDGENRVVTEVVPGSAADTAGLKRGDLLLTLDGKPYTYAALRAARDSGAGITLGLTRLGQPLTLTLASTESSTQELPQVQYVPAPTPTSPQAEVAVLRIPTFLTGGGVAQRVHDLVGEAQARGAAGMIVDLRGDPGGSLSECDSSVSAFVPTVIRLARSAGGNSRTVVSRGTRLDDGMPSGGVRRPRLWTGPLAVLVDRGSASCSEFFAFEVQYAGRGPIIGENTAGVGNTATRVFEAGQGGLQLTILNYAKPDGTPYPQNVTPNQTFTQGEAQLRNLTLGRDELLDAGLQALRTAPVLSSDPYSQQP</sequence>
<gene>
    <name evidence="2" type="ORF">ACFOSB_14235</name>
</gene>